<dbReference type="Proteomes" id="UP000005090">
    <property type="component" value="Chromosome"/>
</dbReference>
<dbReference type="SUPFAM" id="SSF50156">
    <property type="entry name" value="PDZ domain-like"/>
    <property type="match status" value="2"/>
</dbReference>
<keyword evidence="8 11" id="KW-1133">Transmembrane helix</keyword>
<dbReference type="EC" id="3.4.24.-" evidence="11"/>
<evidence type="ECO:0000259" key="12">
    <source>
        <dbReference type="SMART" id="SM00228"/>
    </source>
</evidence>
<keyword evidence="4 13" id="KW-0645">Protease</keyword>
<dbReference type="AlphaFoldDB" id="H8GHH4"/>
<keyword evidence="9 11" id="KW-0482">Metalloprotease</keyword>
<evidence type="ECO:0000256" key="5">
    <source>
        <dbReference type="ARBA" id="ARBA00022692"/>
    </source>
</evidence>
<comment type="similarity">
    <text evidence="3 11">Belongs to the peptidase M50B family.</text>
</comment>
<evidence type="ECO:0000256" key="9">
    <source>
        <dbReference type="ARBA" id="ARBA00023049"/>
    </source>
</evidence>
<evidence type="ECO:0000256" key="8">
    <source>
        <dbReference type="ARBA" id="ARBA00022989"/>
    </source>
</evidence>
<gene>
    <name evidence="13" type="ORF">Metal_2403</name>
</gene>
<keyword evidence="6 11" id="KW-0378">Hydrolase</keyword>
<organism evidence="13 14">
    <name type="scientific">Methylomicrobium album BG8</name>
    <dbReference type="NCBI Taxonomy" id="686340"/>
    <lineage>
        <taxon>Bacteria</taxon>
        <taxon>Pseudomonadati</taxon>
        <taxon>Pseudomonadota</taxon>
        <taxon>Gammaproteobacteria</taxon>
        <taxon>Methylococcales</taxon>
        <taxon>Methylococcaceae</taxon>
        <taxon>Methylomicrobium</taxon>
    </lineage>
</organism>
<dbReference type="InterPro" id="IPR036034">
    <property type="entry name" value="PDZ_sf"/>
</dbReference>
<dbReference type="NCBIfam" id="TIGR00054">
    <property type="entry name" value="RIP metalloprotease RseP"/>
    <property type="match status" value="1"/>
</dbReference>
<comment type="subcellular location">
    <subcellularLocation>
        <location evidence="2">Membrane</location>
        <topology evidence="2">Multi-pass membrane protein</topology>
    </subcellularLocation>
</comment>
<keyword evidence="11" id="KW-0479">Metal-binding</keyword>
<keyword evidence="14" id="KW-1185">Reference proteome</keyword>
<dbReference type="Pfam" id="PF17820">
    <property type="entry name" value="PDZ_6"/>
    <property type="match status" value="1"/>
</dbReference>
<dbReference type="Pfam" id="PF02163">
    <property type="entry name" value="Peptidase_M50"/>
    <property type="match status" value="1"/>
</dbReference>
<evidence type="ECO:0000256" key="10">
    <source>
        <dbReference type="ARBA" id="ARBA00023136"/>
    </source>
</evidence>
<dbReference type="GO" id="GO:0004222">
    <property type="term" value="F:metalloendopeptidase activity"/>
    <property type="evidence" value="ECO:0007669"/>
    <property type="project" value="InterPro"/>
</dbReference>
<keyword evidence="10 11" id="KW-0472">Membrane</keyword>
<evidence type="ECO:0000256" key="4">
    <source>
        <dbReference type="ARBA" id="ARBA00022670"/>
    </source>
</evidence>
<dbReference type="GO" id="GO:0046872">
    <property type="term" value="F:metal ion binding"/>
    <property type="evidence" value="ECO:0007669"/>
    <property type="project" value="UniProtKB-KW"/>
</dbReference>
<protein>
    <recommendedName>
        <fullName evidence="11">Zinc metalloprotease</fullName>
        <ecNumber evidence="11">3.4.24.-</ecNumber>
    </recommendedName>
</protein>
<reference evidence="13 14" key="1">
    <citation type="journal article" date="2013" name="Genome Announc.">
        <title>Genome Sequence of the Obligate Gammaproteobacterial Methanotroph Methylomicrobium album Strain BG8.</title>
        <authorList>
            <person name="Kits K.D."/>
            <person name="Kalyuzhnaya M.G."/>
            <person name="Klotz M.G."/>
            <person name="Jetten M.S."/>
            <person name="Op den Camp H.J."/>
            <person name="Vuilleumier S."/>
            <person name="Bringel F."/>
            <person name="Dispirito A.A."/>
            <person name="Murrell J.C."/>
            <person name="Bruce D."/>
            <person name="Cheng J.F."/>
            <person name="Copeland A."/>
            <person name="Goodwin L."/>
            <person name="Hauser L."/>
            <person name="Lajus A."/>
            <person name="Land M.L."/>
            <person name="Lapidus A."/>
            <person name="Lucas S."/>
            <person name="Medigue C."/>
            <person name="Pitluck S."/>
            <person name="Woyke T."/>
            <person name="Zeytun A."/>
            <person name="Stein L.Y."/>
        </authorList>
    </citation>
    <scope>NUCLEOTIDE SEQUENCE [LARGE SCALE GENOMIC DNA]</scope>
    <source>
        <strain evidence="13 14">BG8</strain>
    </source>
</reference>
<evidence type="ECO:0000256" key="6">
    <source>
        <dbReference type="ARBA" id="ARBA00022801"/>
    </source>
</evidence>
<feature type="transmembrane region" description="Helical" evidence="11">
    <location>
        <begin position="6"/>
        <end position="25"/>
    </location>
</feature>
<feature type="domain" description="PDZ" evidence="12">
    <location>
        <begin position="208"/>
        <end position="277"/>
    </location>
</feature>
<dbReference type="InterPro" id="IPR004387">
    <property type="entry name" value="Pept_M50_Zn"/>
</dbReference>
<proteinExistence type="inferred from homology"/>
<dbReference type="STRING" id="686340.Metal_2403"/>
<evidence type="ECO:0000313" key="13">
    <source>
        <dbReference type="EMBL" id="EIC30126.1"/>
    </source>
</evidence>
<evidence type="ECO:0000256" key="2">
    <source>
        <dbReference type="ARBA" id="ARBA00004141"/>
    </source>
</evidence>
<dbReference type="InterPro" id="IPR041489">
    <property type="entry name" value="PDZ_6"/>
</dbReference>
<dbReference type="HOGENOM" id="CLU_025778_0_2_6"/>
<dbReference type="InterPro" id="IPR001478">
    <property type="entry name" value="PDZ"/>
</dbReference>
<comment type="cofactor">
    <cofactor evidence="1 11">
        <name>Zn(2+)</name>
        <dbReference type="ChEBI" id="CHEBI:29105"/>
    </cofactor>
</comment>
<evidence type="ECO:0000256" key="1">
    <source>
        <dbReference type="ARBA" id="ARBA00001947"/>
    </source>
</evidence>
<name>H8GHH4_METAL</name>
<keyword evidence="5 11" id="KW-0812">Transmembrane</keyword>
<dbReference type="CDD" id="cd23081">
    <property type="entry name" value="cpPDZ_EcRseP-like"/>
    <property type="match status" value="1"/>
</dbReference>
<dbReference type="Gene3D" id="2.30.42.10">
    <property type="match status" value="2"/>
</dbReference>
<dbReference type="RefSeq" id="WP_005372545.1">
    <property type="nucleotide sequence ID" value="NZ_CM001475.1"/>
</dbReference>
<accession>H8GHH4</accession>
<dbReference type="PANTHER" id="PTHR42837">
    <property type="entry name" value="REGULATOR OF SIGMA-E PROTEASE RSEP"/>
    <property type="match status" value="1"/>
</dbReference>
<evidence type="ECO:0000256" key="11">
    <source>
        <dbReference type="RuleBase" id="RU362031"/>
    </source>
</evidence>
<dbReference type="GO" id="GO:0006508">
    <property type="term" value="P:proteolysis"/>
    <property type="evidence" value="ECO:0007669"/>
    <property type="project" value="UniProtKB-KW"/>
</dbReference>
<dbReference type="InterPro" id="IPR008915">
    <property type="entry name" value="Peptidase_M50"/>
</dbReference>
<keyword evidence="7 11" id="KW-0862">Zinc</keyword>
<dbReference type="CDD" id="cd06163">
    <property type="entry name" value="S2P-M50_PDZ_RseP-like"/>
    <property type="match status" value="2"/>
</dbReference>
<feature type="domain" description="PDZ" evidence="12">
    <location>
        <begin position="112"/>
        <end position="185"/>
    </location>
</feature>
<dbReference type="EMBL" id="CM001475">
    <property type="protein sequence ID" value="EIC30126.1"/>
    <property type="molecule type" value="Genomic_DNA"/>
</dbReference>
<evidence type="ECO:0000256" key="7">
    <source>
        <dbReference type="ARBA" id="ARBA00022833"/>
    </source>
</evidence>
<dbReference type="PANTHER" id="PTHR42837:SF2">
    <property type="entry name" value="MEMBRANE METALLOPROTEASE ARASP2, CHLOROPLASTIC-RELATED"/>
    <property type="match status" value="1"/>
</dbReference>
<feature type="transmembrane region" description="Helical" evidence="11">
    <location>
        <begin position="96"/>
        <end position="117"/>
    </location>
</feature>
<feature type="transmembrane region" description="Helical" evidence="11">
    <location>
        <begin position="430"/>
        <end position="450"/>
    </location>
</feature>
<dbReference type="eggNOG" id="COG0750">
    <property type="taxonomic scope" value="Bacteria"/>
</dbReference>
<dbReference type="GO" id="GO:0016020">
    <property type="term" value="C:membrane"/>
    <property type="evidence" value="ECO:0007669"/>
    <property type="project" value="UniProtKB-SubCell"/>
</dbReference>
<evidence type="ECO:0000256" key="3">
    <source>
        <dbReference type="ARBA" id="ARBA00007931"/>
    </source>
</evidence>
<evidence type="ECO:0000313" key="14">
    <source>
        <dbReference type="Proteomes" id="UP000005090"/>
    </source>
</evidence>
<sequence length="457" mass="50045">MSTLFYFIVTIGVLVSFHEFGHFWVARKVGVKVLRFSVGFGRVLWSYRKAPETTEYVISAIPLGGYVKMVDEREGEVKSEDLPYAFNRQKLSARSAIVAAGPIFNLILAVVLFWVVLVVGEEGTRPILGKIEAGTLAAEAGLLEGDEFVAVNDKRTPTWAETLNVLIGTALGGDRKIKLLVKDRQGREEVRWIKFSEADVDDPEKLYKRLGFTPWMPRLRPVIDKVLPEGAALAAGVKPGDIVISADGTPIADWQQWVEYVKNRPGRPITAEVERDGARRTLTITPKVVEMPPTVKGEAPKAEGKIGASVVIPEEVRSALQVKYALGPLAAVPAAFTRTYDYSFSTLKMMGKMVLGQASVKNLSGPISIAQYAGESAEIGFMPFLKFIALVSVSLGILNLLPIPVLDGGHLLFFGIEAIKGEPLSEKSQLFFQQIGIAILVTLMALGMVMDIQRLFQ</sequence>
<dbReference type="SMART" id="SM00228">
    <property type="entry name" value="PDZ"/>
    <property type="match status" value="2"/>
</dbReference>